<comment type="caution">
    <text evidence="1">The sequence shown here is derived from an EMBL/GenBank/DDBJ whole genome shotgun (WGS) entry which is preliminary data.</text>
</comment>
<organism evidence="1 2">
    <name type="scientific">Vreelandella gomseomensis</name>
    <dbReference type="NCBI Taxonomy" id="370766"/>
    <lineage>
        <taxon>Bacteria</taxon>
        <taxon>Pseudomonadati</taxon>
        <taxon>Pseudomonadota</taxon>
        <taxon>Gammaproteobacteria</taxon>
        <taxon>Oceanospirillales</taxon>
        <taxon>Halomonadaceae</taxon>
        <taxon>Vreelandella</taxon>
    </lineage>
</organism>
<evidence type="ECO:0000313" key="1">
    <source>
        <dbReference type="EMBL" id="MDR5873752.1"/>
    </source>
</evidence>
<proteinExistence type="predicted"/>
<evidence type="ECO:0000313" key="2">
    <source>
        <dbReference type="Proteomes" id="UP001269267"/>
    </source>
</evidence>
<dbReference type="InterPro" id="IPR052931">
    <property type="entry name" value="Prophage_regulatory_activator"/>
</dbReference>
<protein>
    <submittedName>
        <fullName evidence="1">AlpA family phage regulatory protein</fullName>
    </submittedName>
</protein>
<dbReference type="Gene3D" id="1.10.238.160">
    <property type="match status" value="1"/>
</dbReference>
<reference evidence="1 2" key="1">
    <citation type="submission" date="2023-04" db="EMBL/GenBank/DDBJ databases">
        <title>A long-awaited taxogenomic arrangement of the family Halomonadaceae.</title>
        <authorList>
            <person name="De La Haba R."/>
            <person name="Chuvochina M."/>
            <person name="Wittouck S."/>
            <person name="Arahal D.R."/>
            <person name="Sanchez-Porro C."/>
            <person name="Hugenholtz P."/>
            <person name="Ventosa A."/>
        </authorList>
    </citation>
    <scope>NUCLEOTIDE SEQUENCE [LARGE SCALE GENOMIC DNA]</scope>
    <source>
        <strain evidence="1 2">DSM 18042</strain>
    </source>
</reference>
<accession>A0ABU1G8D7</accession>
<keyword evidence="2" id="KW-1185">Reference proteome</keyword>
<dbReference type="InterPro" id="IPR010260">
    <property type="entry name" value="AlpA"/>
</dbReference>
<dbReference type="RefSeq" id="WP_309766753.1">
    <property type="nucleotide sequence ID" value="NZ_JARWAI010000002.1"/>
</dbReference>
<sequence length="69" mass="8002">MTTTKQTVTILRIRQLSKKLGMSRSWIYEKINPDSPRYDPSFPKPIKLGASAIGWIEHDIDQWVMSQLV</sequence>
<dbReference type="Proteomes" id="UP001269267">
    <property type="component" value="Unassembled WGS sequence"/>
</dbReference>
<dbReference type="PANTHER" id="PTHR36154:SF1">
    <property type="entry name" value="DNA-BINDING TRANSCRIPTIONAL ACTIVATOR ALPA"/>
    <property type="match status" value="1"/>
</dbReference>
<gene>
    <name evidence="1" type="ORF">QC815_02350</name>
</gene>
<dbReference type="PANTHER" id="PTHR36154">
    <property type="entry name" value="DNA-BINDING TRANSCRIPTIONAL ACTIVATOR ALPA"/>
    <property type="match status" value="1"/>
</dbReference>
<dbReference type="EMBL" id="JARWAI010000002">
    <property type="protein sequence ID" value="MDR5873752.1"/>
    <property type="molecule type" value="Genomic_DNA"/>
</dbReference>
<name>A0ABU1G8D7_9GAMM</name>
<dbReference type="Pfam" id="PF05930">
    <property type="entry name" value="Phage_AlpA"/>
    <property type="match status" value="1"/>
</dbReference>